<proteinExistence type="predicted"/>
<dbReference type="Gene3D" id="2.40.110.10">
    <property type="entry name" value="Butyryl-CoA Dehydrogenase, subunit A, domain 2"/>
    <property type="match status" value="1"/>
</dbReference>
<name>A0ABU9S5W2_9BURK</name>
<dbReference type="InterPro" id="IPR046373">
    <property type="entry name" value="Acyl-CoA_Oxase/DH_mid-dom_sf"/>
</dbReference>
<sequence length="202" mass="21716">MYRMFVPRSHGGMELDLPKGLRVIVELAKIDGSLGWTAMIASASALIASLLNIRTYDQVYESGPDVILDGSSHPGGTAQPVPGGWRVSGRWPFASGSQQTEWMVGFGTMTKDGKPLPGHAGEDGPPLVRGFILPASEWQIEDTWHVAGLKGSGSHHIAIADRIVPESNFFDTESRAVRTSAAWASHLPECLMRAPGGIWPDS</sequence>
<dbReference type="Proteomes" id="UP001390669">
    <property type="component" value="Unassembled WGS sequence"/>
</dbReference>
<dbReference type="EMBL" id="JAYMRW010000001">
    <property type="protein sequence ID" value="MEM5446274.1"/>
    <property type="molecule type" value="Genomic_DNA"/>
</dbReference>
<dbReference type="SUPFAM" id="SSF56645">
    <property type="entry name" value="Acyl-CoA dehydrogenase NM domain-like"/>
    <property type="match status" value="1"/>
</dbReference>
<dbReference type="RefSeq" id="WP_406951471.1">
    <property type="nucleotide sequence ID" value="NZ_JAYMRW010000001.1"/>
</dbReference>
<evidence type="ECO:0000313" key="2">
    <source>
        <dbReference type="Proteomes" id="UP001390669"/>
    </source>
</evidence>
<accession>A0ABU9S5W2</accession>
<dbReference type="InterPro" id="IPR037069">
    <property type="entry name" value="AcylCoA_DH/ox_N_sf"/>
</dbReference>
<keyword evidence="2" id="KW-1185">Reference proteome</keyword>
<dbReference type="InterPro" id="IPR009100">
    <property type="entry name" value="AcylCoA_DH/oxidase_NM_dom_sf"/>
</dbReference>
<reference evidence="1 2" key="1">
    <citation type="submission" date="2024-01" db="EMBL/GenBank/DDBJ databases">
        <title>The diversity of rhizobia nodulating Mimosa spp. in eleven states of Brazil covering several biomes is determined by host plant, location, and edaphic factors.</title>
        <authorList>
            <person name="Rouws L."/>
            <person name="Barauna A."/>
            <person name="Beukes C."/>
            <person name="De Faria S.M."/>
            <person name="Gross E."/>
            <person name="Dos Reis Junior F.B."/>
            <person name="Simon M."/>
            <person name="Maluk M."/>
            <person name="Odee D.W."/>
            <person name="Kenicer G."/>
            <person name="Young J.P.W."/>
            <person name="Reis V.M."/>
            <person name="Zilli J."/>
            <person name="James E.K."/>
        </authorList>
    </citation>
    <scope>NUCLEOTIDE SEQUENCE [LARGE SCALE GENOMIC DNA]</scope>
    <source>
        <strain evidence="1 2">JPY164</strain>
    </source>
</reference>
<organism evidence="1 2">
    <name type="scientific">Paraburkholderia guartelaensis</name>
    <dbReference type="NCBI Taxonomy" id="2546446"/>
    <lineage>
        <taxon>Bacteria</taxon>
        <taxon>Pseudomonadati</taxon>
        <taxon>Pseudomonadota</taxon>
        <taxon>Betaproteobacteria</taxon>
        <taxon>Burkholderiales</taxon>
        <taxon>Burkholderiaceae</taxon>
        <taxon>Paraburkholderia</taxon>
    </lineage>
</organism>
<dbReference type="Gene3D" id="1.10.540.10">
    <property type="entry name" value="Acyl-CoA dehydrogenase/oxidase, N-terminal domain"/>
    <property type="match status" value="1"/>
</dbReference>
<gene>
    <name evidence="1" type="ORF">VSR33_02065</name>
</gene>
<evidence type="ECO:0000313" key="1">
    <source>
        <dbReference type="EMBL" id="MEM5446274.1"/>
    </source>
</evidence>
<comment type="caution">
    <text evidence="1">The sequence shown here is derived from an EMBL/GenBank/DDBJ whole genome shotgun (WGS) entry which is preliminary data.</text>
</comment>
<protein>
    <submittedName>
        <fullName evidence="1">Uncharacterized protein</fullName>
    </submittedName>
</protein>